<comment type="caution">
    <text evidence="2">The sequence shown here is derived from an EMBL/GenBank/DDBJ whole genome shotgun (WGS) entry which is preliminary data.</text>
</comment>
<evidence type="ECO:0000313" key="3">
    <source>
        <dbReference type="Proteomes" id="UP000275910"/>
    </source>
</evidence>
<reference evidence="2 3" key="1">
    <citation type="submission" date="2018-10" db="EMBL/GenBank/DDBJ databases">
        <title>The genome of Lysobacter enzymogenes OH11.</title>
        <authorList>
            <person name="Liu F."/>
            <person name="Zhao Y."/>
            <person name="Qian G."/>
            <person name="Chen Y."/>
            <person name="Xu H."/>
        </authorList>
    </citation>
    <scope>NUCLEOTIDE SEQUENCE [LARGE SCALE GENOMIC DNA]</scope>
    <source>
        <strain evidence="2 3">OH11</strain>
    </source>
</reference>
<organism evidence="2 3">
    <name type="scientific">Lysobacter enzymogenes</name>
    <dbReference type="NCBI Taxonomy" id="69"/>
    <lineage>
        <taxon>Bacteria</taxon>
        <taxon>Pseudomonadati</taxon>
        <taxon>Pseudomonadota</taxon>
        <taxon>Gammaproteobacteria</taxon>
        <taxon>Lysobacterales</taxon>
        <taxon>Lysobacteraceae</taxon>
        <taxon>Lysobacter</taxon>
    </lineage>
</organism>
<dbReference type="Proteomes" id="UP000275910">
    <property type="component" value="Unassembled WGS sequence"/>
</dbReference>
<gene>
    <name evidence="2" type="ORF">D9T17_13020</name>
</gene>
<dbReference type="InterPro" id="IPR036736">
    <property type="entry name" value="ACP-like_sf"/>
</dbReference>
<dbReference type="InterPro" id="IPR009081">
    <property type="entry name" value="PP-bd_ACP"/>
</dbReference>
<evidence type="ECO:0000259" key="1">
    <source>
        <dbReference type="PROSITE" id="PS50075"/>
    </source>
</evidence>
<dbReference type="SUPFAM" id="SSF47336">
    <property type="entry name" value="ACP-like"/>
    <property type="match status" value="1"/>
</dbReference>
<dbReference type="PROSITE" id="PS50075">
    <property type="entry name" value="CARRIER"/>
    <property type="match status" value="1"/>
</dbReference>
<sequence>MSKQDEATNAVLDVINDIKKTGFTRDTVDHDSYLGGDLGVDSREMLEIWYELEQRLGVAVGDAEKRDLYTLGDVVALLQRKLEGAGAGREAVAAA</sequence>
<feature type="domain" description="Carrier" evidence="1">
    <location>
        <begin position="5"/>
        <end position="82"/>
    </location>
</feature>
<dbReference type="Gene3D" id="1.10.1200.10">
    <property type="entry name" value="ACP-like"/>
    <property type="match status" value="1"/>
</dbReference>
<proteinExistence type="predicted"/>
<name>A0A3N2RGT3_LYSEN</name>
<protein>
    <submittedName>
        <fullName evidence="2">Acyl carrier protein</fullName>
    </submittedName>
</protein>
<evidence type="ECO:0000313" key="2">
    <source>
        <dbReference type="EMBL" id="ROU06614.1"/>
    </source>
</evidence>
<dbReference type="RefSeq" id="WP_123647810.1">
    <property type="nucleotide sequence ID" value="NZ_RCTY01000032.1"/>
</dbReference>
<accession>A0A3N2RGT3</accession>
<dbReference type="EMBL" id="RCTY01000032">
    <property type="protein sequence ID" value="ROU06614.1"/>
    <property type="molecule type" value="Genomic_DNA"/>
</dbReference>
<dbReference type="AlphaFoldDB" id="A0A3N2RGT3"/>